<dbReference type="SUPFAM" id="SSF81901">
    <property type="entry name" value="HCP-like"/>
    <property type="match status" value="3"/>
</dbReference>
<dbReference type="OMA" id="MDLQARK"/>
<evidence type="ECO:0000256" key="4">
    <source>
        <dbReference type="SAM" id="SignalP"/>
    </source>
</evidence>
<dbReference type="InterPro" id="IPR011990">
    <property type="entry name" value="TPR-like_helical_dom_sf"/>
</dbReference>
<proteinExistence type="inferred from homology"/>
<dbReference type="FunCoup" id="B5RV44">
    <property type="interactions" value="326"/>
</dbReference>
<dbReference type="InParanoid" id="B5RV44"/>
<feature type="region of interest" description="Disordered" evidence="2">
    <location>
        <begin position="763"/>
        <end position="791"/>
    </location>
</feature>
<evidence type="ECO:0000256" key="2">
    <source>
        <dbReference type="SAM" id="MobiDB-lite"/>
    </source>
</evidence>
<dbReference type="InterPro" id="IPR006597">
    <property type="entry name" value="Sel1-like"/>
</dbReference>
<dbReference type="RefSeq" id="XP_002770588.1">
    <property type="nucleotide sequence ID" value="XM_002770542.1"/>
</dbReference>
<dbReference type="Proteomes" id="UP000000599">
    <property type="component" value="Chromosome G"/>
</dbReference>
<evidence type="ECO:0000313" key="6">
    <source>
        <dbReference type="Proteomes" id="UP000000599"/>
    </source>
</evidence>
<dbReference type="STRING" id="284592.B5RV44"/>
<dbReference type="KEGG" id="dha:DEHA2G06798g"/>
<evidence type="ECO:0000256" key="3">
    <source>
        <dbReference type="SAM" id="Phobius"/>
    </source>
</evidence>
<evidence type="ECO:0000313" key="5">
    <source>
        <dbReference type="EMBL" id="CAR65923.1"/>
    </source>
</evidence>
<sequence>MKNHIRIFTGTIFVLCLLVQPIISASGIELYDKATGIIGKLPSQYELREPVYNHDNIDNNLFIPQYRQDINDYEHGREKSKTSEEIEFEKALVLLEESAELNHPEALVAVADVYVFGNYSTVANYSKALDYYHRAVSIKANGHAYFMLGFLYATGAFGEFSVDQSKANLYYEFGLANGDTNSILALAYRNLVGNGVPLNCDLALYYYTRVSHLGMDLLKNYNEENEEDDLFYNIRLPDFNGGIYADKVSESPTSIYSTSKSYTSSKNVLNEFSLDIDHEPVEYYYDALEQYDGDYFITKNHTRAFEILRECADYGEAVYGVKNYRNANEINIVFLSRCQGLLGHMYLKGHGTKKDYDLAFHWLDASTKLRNTSEALNDIGQIYDKGLIEGKSDTVTAIKYYKDAIKLDSHEARLNLAKLLINESGNEEVFSSPYREQIYENVQKAVYKGNTEALYYLGEFLQSGVGAAVQKERQFTCENTAMYYKIFVERLERYFMPHLKYAFDELRFGNFKNALIGYSIAAEQGLENAQVSTSYLLFQLQPFISKHKKKTFSKKRIDSSLKYLERASLQNNVDATVLLGDLYLNGVVGSNFSTDYSKAFTYFNKAAHQHSSHGCYNLAYMYEYGLGPADSSVDYFMAKRYYDLSLKYREVTDRNSNKIPINLALLRLRLKFLFNKKKFNVNNNGETTGWLGAFKNIGNNNKEDLSESSERSNARAKSHHEGEPYYDEEEYDAGDYLVIFLTVLFFMIFFIQNVYRQLQRMRNGNQGDGQQNQNDNNQQGQGGEQQPQNGWIGNQFHLRRRNFEFHFFAL</sequence>
<reference evidence="5 6" key="1">
    <citation type="journal article" date="2004" name="Nature">
        <title>Genome evolution in yeasts.</title>
        <authorList>
            <consortium name="Genolevures"/>
            <person name="Dujon B."/>
            <person name="Sherman D."/>
            <person name="Fischer G."/>
            <person name="Durrens P."/>
            <person name="Casaregola S."/>
            <person name="Lafontaine I."/>
            <person name="de Montigny J."/>
            <person name="Marck C."/>
            <person name="Neuveglise C."/>
            <person name="Talla E."/>
            <person name="Goffard N."/>
            <person name="Frangeul L."/>
            <person name="Aigle M."/>
            <person name="Anthouard V."/>
            <person name="Babour A."/>
            <person name="Barbe V."/>
            <person name="Barnay S."/>
            <person name="Blanchin S."/>
            <person name="Beckerich J.M."/>
            <person name="Beyne E."/>
            <person name="Bleykasten C."/>
            <person name="Boisrame A."/>
            <person name="Boyer J."/>
            <person name="Cattolico L."/>
            <person name="Confanioleri F."/>
            <person name="de Daruvar A."/>
            <person name="Despons L."/>
            <person name="Fabre E."/>
            <person name="Fairhead C."/>
            <person name="Ferry-Dumazet H."/>
            <person name="Groppi A."/>
            <person name="Hantraye F."/>
            <person name="Hennequin C."/>
            <person name="Jauniaux N."/>
            <person name="Joyet P."/>
            <person name="Kachouri R."/>
            <person name="Kerrest A."/>
            <person name="Koszul R."/>
            <person name="Lemaire M."/>
            <person name="Lesur I."/>
            <person name="Ma L."/>
            <person name="Muller H."/>
            <person name="Nicaud J.M."/>
            <person name="Nikolski M."/>
            <person name="Oztas S."/>
            <person name="Ozier-Kalogeropoulos O."/>
            <person name="Pellenz S."/>
            <person name="Potier S."/>
            <person name="Richard G.F."/>
            <person name="Straub M.L."/>
            <person name="Suleau A."/>
            <person name="Swennene D."/>
            <person name="Tekaia F."/>
            <person name="Wesolowski-Louvel M."/>
            <person name="Westhof E."/>
            <person name="Wirth B."/>
            <person name="Zeniou-Meyer M."/>
            <person name="Zivanovic I."/>
            <person name="Bolotin-Fukuhara M."/>
            <person name="Thierry A."/>
            <person name="Bouchier C."/>
            <person name="Caudron B."/>
            <person name="Scarpelli C."/>
            <person name="Gaillardin C."/>
            <person name="Weissenbach J."/>
            <person name="Wincker P."/>
            <person name="Souciet J.L."/>
        </authorList>
    </citation>
    <scope>NUCLEOTIDE SEQUENCE [LARGE SCALE GENOMIC DNA]</scope>
    <source>
        <strain evidence="6">ATCC 36239 / CBS 767 / BCRC 21394 / JCM 1990 / NBRC 0083 / IGC 2968</strain>
    </source>
</reference>
<organism evidence="5 6">
    <name type="scientific">Debaryomyces hansenii (strain ATCC 36239 / CBS 767 / BCRC 21394 / JCM 1990 / NBRC 0083 / IGC 2968)</name>
    <name type="common">Yeast</name>
    <name type="synonym">Torulaspora hansenii</name>
    <dbReference type="NCBI Taxonomy" id="284592"/>
    <lineage>
        <taxon>Eukaryota</taxon>
        <taxon>Fungi</taxon>
        <taxon>Dikarya</taxon>
        <taxon>Ascomycota</taxon>
        <taxon>Saccharomycotina</taxon>
        <taxon>Pichiomycetes</taxon>
        <taxon>Debaryomycetaceae</taxon>
        <taxon>Debaryomyces</taxon>
    </lineage>
</organism>
<dbReference type="HOGENOM" id="CLU_349489_0_0_1"/>
<evidence type="ECO:0000256" key="1">
    <source>
        <dbReference type="ARBA" id="ARBA00038101"/>
    </source>
</evidence>
<keyword evidence="3" id="KW-0472">Membrane</keyword>
<keyword evidence="3" id="KW-1133">Transmembrane helix</keyword>
<dbReference type="GeneID" id="8999136"/>
<feature type="compositionally biased region" description="Low complexity" evidence="2">
    <location>
        <begin position="763"/>
        <end position="790"/>
    </location>
</feature>
<feature type="compositionally biased region" description="Basic and acidic residues" evidence="2">
    <location>
        <begin position="701"/>
        <end position="723"/>
    </location>
</feature>
<gene>
    <name evidence="5" type="ordered locus">DEHA2G06798g</name>
</gene>
<feature type="signal peptide" evidence="4">
    <location>
        <begin position="1"/>
        <end position="27"/>
    </location>
</feature>
<feature type="chain" id="PRO_5002837629" evidence="4">
    <location>
        <begin position="28"/>
        <end position="810"/>
    </location>
</feature>
<protein>
    <submittedName>
        <fullName evidence="5">DEHA2G06798p</fullName>
    </submittedName>
</protein>
<keyword evidence="3" id="KW-0812">Transmembrane</keyword>
<feature type="transmembrane region" description="Helical" evidence="3">
    <location>
        <begin position="736"/>
        <end position="755"/>
    </location>
</feature>
<dbReference type="EMBL" id="CR382139">
    <property type="protein sequence ID" value="CAR65923.1"/>
    <property type="molecule type" value="Genomic_DNA"/>
</dbReference>
<dbReference type="OrthoDB" id="27934at2759"/>
<dbReference type="Gene3D" id="1.25.40.10">
    <property type="entry name" value="Tetratricopeptide repeat domain"/>
    <property type="match status" value="2"/>
</dbReference>
<comment type="similarity">
    <text evidence="1">Belongs to the sel-1 family.</text>
</comment>
<accession>B5RV44</accession>
<dbReference type="PANTHER" id="PTHR11102">
    <property type="entry name" value="SEL-1-LIKE PROTEIN"/>
    <property type="match status" value="1"/>
</dbReference>
<keyword evidence="6" id="KW-1185">Reference proteome</keyword>
<keyword evidence="4" id="KW-0732">Signal</keyword>
<feature type="region of interest" description="Disordered" evidence="2">
    <location>
        <begin position="701"/>
        <end position="725"/>
    </location>
</feature>
<dbReference type="AlphaFoldDB" id="B5RV44"/>
<dbReference type="SMART" id="SM00671">
    <property type="entry name" value="SEL1"/>
    <property type="match status" value="7"/>
</dbReference>
<dbReference type="VEuPathDB" id="FungiDB:DEHA2G06798g"/>
<dbReference type="Pfam" id="PF08238">
    <property type="entry name" value="Sel1"/>
    <property type="match status" value="9"/>
</dbReference>
<dbReference type="PANTHER" id="PTHR11102:SF160">
    <property type="entry name" value="ERAD-ASSOCIATED E3 UBIQUITIN-PROTEIN LIGASE COMPONENT HRD3"/>
    <property type="match status" value="1"/>
</dbReference>
<name>B5RV44_DEBHA</name>
<dbReference type="eggNOG" id="KOG1550">
    <property type="taxonomic scope" value="Eukaryota"/>
</dbReference>
<dbReference type="InterPro" id="IPR050767">
    <property type="entry name" value="Sel1_AlgK"/>
</dbReference>